<accession>J9GET0</accession>
<gene>
    <name evidence="1" type="ORF">EVA_06482</name>
</gene>
<name>J9GET0_9ZZZZ</name>
<evidence type="ECO:0000313" key="1">
    <source>
        <dbReference type="EMBL" id="EJX05409.1"/>
    </source>
</evidence>
<sequence>MKSEYIFAFPFRFVQTARIAKNPRTLPNWECTGVLAIRYKPPRSNHAILTVLCRIHGIYRRFALHQIQW</sequence>
<comment type="caution">
    <text evidence="1">The sequence shown here is derived from an EMBL/GenBank/DDBJ whole genome shotgun (WGS) entry which is preliminary data.</text>
</comment>
<dbReference type="EMBL" id="AMCI01001478">
    <property type="protein sequence ID" value="EJX05409.1"/>
    <property type="molecule type" value="Genomic_DNA"/>
</dbReference>
<dbReference type="AlphaFoldDB" id="J9GET0"/>
<proteinExistence type="predicted"/>
<organism evidence="1">
    <name type="scientific">gut metagenome</name>
    <dbReference type="NCBI Taxonomy" id="749906"/>
    <lineage>
        <taxon>unclassified sequences</taxon>
        <taxon>metagenomes</taxon>
        <taxon>organismal metagenomes</taxon>
    </lineage>
</organism>
<protein>
    <submittedName>
        <fullName evidence="1">Uncharacterized protein</fullName>
    </submittedName>
</protein>
<reference evidence="1" key="1">
    <citation type="journal article" date="2012" name="PLoS ONE">
        <title>Gene sets for utilization of primary and secondary nutrition supplies in the distal gut of endangered iberian lynx.</title>
        <authorList>
            <person name="Alcaide M."/>
            <person name="Messina E."/>
            <person name="Richter M."/>
            <person name="Bargiela R."/>
            <person name="Peplies J."/>
            <person name="Huws S.A."/>
            <person name="Newbold C.J."/>
            <person name="Golyshin P.N."/>
            <person name="Simon M.A."/>
            <person name="Lopez G."/>
            <person name="Yakimov M.M."/>
            <person name="Ferrer M."/>
        </authorList>
    </citation>
    <scope>NUCLEOTIDE SEQUENCE</scope>
</reference>